<dbReference type="Proteomes" id="UP000007813">
    <property type="component" value="Unassembled WGS sequence"/>
</dbReference>
<name>J3ESS9_9EURY</name>
<evidence type="ECO:0000313" key="2">
    <source>
        <dbReference type="Proteomes" id="UP000007813"/>
    </source>
</evidence>
<comment type="caution">
    <text evidence="1">The sequence shown here is derived from an EMBL/GenBank/DDBJ whole genome shotgun (WGS) entry which is preliminary data.</text>
</comment>
<evidence type="ECO:0000313" key="1">
    <source>
        <dbReference type="EMBL" id="EJN57047.1"/>
    </source>
</evidence>
<organism evidence="1 2">
    <name type="scientific">Halogranum salarium B-1</name>
    <dbReference type="NCBI Taxonomy" id="1210908"/>
    <lineage>
        <taxon>Archaea</taxon>
        <taxon>Methanobacteriati</taxon>
        <taxon>Methanobacteriota</taxon>
        <taxon>Stenosarchaea group</taxon>
        <taxon>Halobacteria</taxon>
        <taxon>Halobacteriales</taxon>
        <taxon>Haloferacaceae</taxon>
    </lineage>
</organism>
<accession>J3ESS9</accession>
<proteinExistence type="predicted"/>
<gene>
    <name evidence="1" type="ORF">HSB1_44330</name>
</gene>
<reference evidence="1 2" key="1">
    <citation type="journal article" date="2012" name="J. Bacteriol.">
        <title>Draft Genome Sequence of the Extremely Halophilic Archaeon Halogranum salarium B-1T.</title>
        <authorList>
            <person name="Kim K.K."/>
            <person name="Lee K.C."/>
            <person name="Lee J.S."/>
        </authorList>
    </citation>
    <scope>NUCLEOTIDE SEQUENCE [LARGE SCALE GENOMIC DNA]</scope>
    <source>
        <strain evidence="1 2">B-1</strain>
    </source>
</reference>
<dbReference type="AlphaFoldDB" id="J3ESS9"/>
<protein>
    <submittedName>
        <fullName evidence="1">Uncharacterized protein</fullName>
    </submittedName>
</protein>
<dbReference type="EMBL" id="ALJD01000016">
    <property type="protein sequence ID" value="EJN57047.1"/>
    <property type="molecule type" value="Genomic_DNA"/>
</dbReference>
<sequence>MYKIDVRIRLETHDETNGSRVPNPRERCPLFDAFSFFFSERVYTTFRYNF</sequence>